<protein>
    <submittedName>
        <fullName evidence="1">Uncharacterized protein</fullName>
    </submittedName>
</protein>
<evidence type="ECO:0000313" key="1">
    <source>
        <dbReference type="EMBL" id="EGU71871.1"/>
    </source>
</evidence>
<dbReference type="AlphaFoldDB" id="F9GG36"/>
<sequence length="48" mass="5080">MGGRGSQAVIVFVFEPAQKADSRLDDGVLAAVIKYPLECAEAPHATHI</sequence>
<reference evidence="1" key="1">
    <citation type="journal article" date="2012" name="Mol. Plant Microbe Interact.">
        <title>A highly conserved effector in Fusarium oxysporum is required for full virulence on Arabidopsis.</title>
        <authorList>
            <person name="Thatcher L.F."/>
            <person name="Gardiner D.M."/>
            <person name="Kazan K."/>
            <person name="Manners J."/>
        </authorList>
    </citation>
    <scope>NUCLEOTIDE SEQUENCE [LARGE SCALE GENOMIC DNA]</scope>
    <source>
        <strain evidence="1">Fo5176</strain>
    </source>
</reference>
<proteinExistence type="predicted"/>
<organism evidence="1">
    <name type="scientific">Fusarium oxysporum (strain Fo5176)</name>
    <name type="common">Fusarium vascular wilt</name>
    <dbReference type="NCBI Taxonomy" id="660025"/>
    <lineage>
        <taxon>Eukaryota</taxon>
        <taxon>Fungi</taxon>
        <taxon>Dikarya</taxon>
        <taxon>Ascomycota</taxon>
        <taxon>Pezizomycotina</taxon>
        <taxon>Sordariomycetes</taxon>
        <taxon>Hypocreomycetidae</taxon>
        <taxon>Hypocreales</taxon>
        <taxon>Nectriaceae</taxon>
        <taxon>Fusarium</taxon>
        <taxon>Fusarium oxysporum species complex</taxon>
    </lineage>
</organism>
<comment type="caution">
    <text evidence="1">The sequence shown here is derived from an EMBL/GenBank/DDBJ whole genome shotgun (WGS) entry which is preliminary data.</text>
</comment>
<name>F9GG36_FUSOF</name>
<dbReference type="EMBL" id="AFQF01007498">
    <property type="protein sequence ID" value="EGU71871.1"/>
    <property type="molecule type" value="Genomic_DNA"/>
</dbReference>
<accession>F9GG36</accession>
<gene>
    <name evidence="1" type="ORF">FOXB_17620</name>
</gene>